<dbReference type="AlphaFoldDB" id="M1DFK0"/>
<dbReference type="EnsemblPlants" id="PGSC0003DMT400088255">
    <property type="protein sequence ID" value="PGSC0003DMT400088255"/>
    <property type="gene ID" value="PGSC0003DMG400037826"/>
</dbReference>
<accession>M1DFK0</accession>
<name>M1DFK0_SOLTU</name>
<dbReference type="InParanoid" id="M1DFK0"/>
<dbReference type="PANTHER" id="PTHR33180:SF31">
    <property type="entry name" value="POLYPROTEIN PROTEIN"/>
    <property type="match status" value="1"/>
</dbReference>
<proteinExistence type="predicted"/>
<keyword evidence="4" id="KW-1185">Reference proteome</keyword>
<dbReference type="PaxDb" id="4113-PGSC0003DMT400088255"/>
<feature type="region of interest" description="Disordered" evidence="1">
    <location>
        <begin position="238"/>
        <end position="264"/>
    </location>
</feature>
<organism evidence="3 4">
    <name type="scientific">Solanum tuberosum</name>
    <name type="common">Potato</name>
    <dbReference type="NCBI Taxonomy" id="4113"/>
    <lineage>
        <taxon>Eukaryota</taxon>
        <taxon>Viridiplantae</taxon>
        <taxon>Streptophyta</taxon>
        <taxon>Embryophyta</taxon>
        <taxon>Tracheophyta</taxon>
        <taxon>Spermatophyta</taxon>
        <taxon>Magnoliopsida</taxon>
        <taxon>eudicotyledons</taxon>
        <taxon>Gunneridae</taxon>
        <taxon>Pentapetalae</taxon>
        <taxon>asterids</taxon>
        <taxon>lamiids</taxon>
        <taxon>Solanales</taxon>
        <taxon>Solanaceae</taxon>
        <taxon>Solanoideae</taxon>
        <taxon>Solaneae</taxon>
        <taxon>Solanum</taxon>
    </lineage>
</organism>
<dbReference type="Pfam" id="PF20167">
    <property type="entry name" value="Transposase_32"/>
    <property type="match status" value="1"/>
</dbReference>
<dbReference type="Gramene" id="PGSC0003DMT400088255">
    <property type="protein sequence ID" value="PGSC0003DMT400088255"/>
    <property type="gene ID" value="PGSC0003DMG400037826"/>
</dbReference>
<evidence type="ECO:0000259" key="2">
    <source>
        <dbReference type="Pfam" id="PF20167"/>
    </source>
</evidence>
<protein>
    <recommendedName>
        <fullName evidence="2">Putative plant transposon protein domain-containing protein</fullName>
    </recommendedName>
</protein>
<dbReference type="InterPro" id="IPR046796">
    <property type="entry name" value="Transposase_32_dom"/>
</dbReference>
<sequence length="464" mass="52029">MLADQIVPGGLVRQPYVIAAKLIDILNEPNQAIERRDFSLAVLLTQLDELTKNIEDLEVQCNKKGRYVPPRERRNLKNNEDGQIKAMLTLLLQKANEQHSVLEELRENVLMLNQMTTSHSMLIHLLGSQLDQVLSSLYPEPKMGCPHETKANPTNGGLVREYGLKISTLGRFASWVKFAELLGSSPNALISHAFNLMINLLFGSVIFGEKPEVAKGTHRLTDRKTKGIILNEDATTPKGKAIKSHTNGGKGKGKEKAPDVSSDTDDIYTTHLTNFECEGEHQEPQIANSDDDELVAAQRVELRSKKMNDPSRIRDPQLTIPPPPVQKQAVVLAPHVQGPPPKSMNKLKIEGLKTILEEKRLSTDGVIDWYPEIMDCLKSHKFQIFTKPRGLYIPSWVREFYSAYSALIPQGKKPSTNFKLVDYVVVKGRKVKCDSVAINTVLGVSTRIDYDCQHMIRTKKLDNM</sequence>
<reference evidence="3" key="2">
    <citation type="submission" date="2015-06" db="UniProtKB">
        <authorList>
            <consortium name="EnsemblPlants"/>
        </authorList>
    </citation>
    <scope>IDENTIFICATION</scope>
    <source>
        <strain evidence="3">DM1-3 516 R44</strain>
    </source>
</reference>
<reference evidence="4" key="1">
    <citation type="journal article" date="2011" name="Nature">
        <title>Genome sequence and analysis of the tuber crop potato.</title>
        <authorList>
            <consortium name="The Potato Genome Sequencing Consortium"/>
        </authorList>
    </citation>
    <scope>NUCLEOTIDE SEQUENCE [LARGE SCALE GENOMIC DNA]</scope>
    <source>
        <strain evidence="4">cv. DM1-3 516 R44</strain>
    </source>
</reference>
<dbReference type="HOGENOM" id="CLU_029307_3_1_1"/>
<evidence type="ECO:0000313" key="3">
    <source>
        <dbReference type="EnsemblPlants" id="PGSC0003DMT400088255"/>
    </source>
</evidence>
<feature type="domain" description="Putative plant transposon protein" evidence="2">
    <location>
        <begin position="379"/>
        <end position="464"/>
    </location>
</feature>
<evidence type="ECO:0000256" key="1">
    <source>
        <dbReference type="SAM" id="MobiDB-lite"/>
    </source>
</evidence>
<dbReference type="PANTHER" id="PTHR33180">
    <property type="entry name" value="PHOTOSYSTEM II CP43 REACTION CENTER PROTEIN"/>
    <property type="match status" value="1"/>
</dbReference>
<evidence type="ECO:0000313" key="4">
    <source>
        <dbReference type="Proteomes" id="UP000011115"/>
    </source>
</evidence>
<dbReference type="Proteomes" id="UP000011115">
    <property type="component" value="Unassembled WGS sequence"/>
</dbReference>